<organism evidence="2 3">
    <name type="scientific">Paraburkholderia denitrificans</name>
    <dbReference type="NCBI Taxonomy" id="694025"/>
    <lineage>
        <taxon>Bacteria</taxon>
        <taxon>Pseudomonadati</taxon>
        <taxon>Pseudomonadota</taxon>
        <taxon>Betaproteobacteria</taxon>
        <taxon>Burkholderiales</taxon>
        <taxon>Burkholderiaceae</taxon>
        <taxon>Paraburkholderia</taxon>
    </lineage>
</organism>
<dbReference type="Pfam" id="PF01636">
    <property type="entry name" value="APH"/>
    <property type="match status" value="1"/>
</dbReference>
<evidence type="ECO:0000313" key="2">
    <source>
        <dbReference type="EMBL" id="MFC5428830.1"/>
    </source>
</evidence>
<reference evidence="3" key="1">
    <citation type="journal article" date="2019" name="Int. J. Syst. Evol. Microbiol.">
        <title>The Global Catalogue of Microorganisms (GCM) 10K type strain sequencing project: providing services to taxonomists for standard genome sequencing and annotation.</title>
        <authorList>
            <consortium name="The Broad Institute Genomics Platform"/>
            <consortium name="The Broad Institute Genome Sequencing Center for Infectious Disease"/>
            <person name="Wu L."/>
            <person name="Ma J."/>
        </authorList>
    </citation>
    <scope>NUCLEOTIDE SEQUENCE [LARGE SCALE GENOMIC DNA]</scope>
    <source>
        <strain evidence="3">CCUG 56042</strain>
    </source>
</reference>
<dbReference type="RefSeq" id="WP_377710798.1">
    <property type="nucleotide sequence ID" value="NZ_JBHSMP010000011.1"/>
</dbReference>
<dbReference type="InterPro" id="IPR051678">
    <property type="entry name" value="AGP_Transferase"/>
</dbReference>
<evidence type="ECO:0000313" key="3">
    <source>
        <dbReference type="Proteomes" id="UP001596103"/>
    </source>
</evidence>
<sequence>MTGNLPTDHAAPEYLLELIRTLFKHEGEPDIRTVKGPRHEVFKIECGDRSYIFKILGEGDRFQQREILARKLLPADFPAPRILHSGVTEDNRYWIVMESIGTQDMRRWLLGLNRDIRDSHPAISEIFYECGKLLARVHCIQFGEQEGLPRSLYCDEIYSLGYGTEAFGDNLLAAVGQAIDLLGKGAQTPILTALRSSAQQCLPYANMESLCHGDYKAKNVQLIEAGRVAGIIDWECLHVGSPLTDVAQFLQHARQYEDMERFAEGYSEVIPSRGSLVGAAFSYRMAEVVLGLKRPQPFDEFELRINREYIKGCADIVASKRVDTMTEIANELLRYGIES</sequence>
<dbReference type="Gene3D" id="3.90.1200.10">
    <property type="match status" value="1"/>
</dbReference>
<feature type="domain" description="Aminoglycoside phosphotransferase" evidence="1">
    <location>
        <begin position="42"/>
        <end position="266"/>
    </location>
</feature>
<dbReference type="SUPFAM" id="SSF56112">
    <property type="entry name" value="Protein kinase-like (PK-like)"/>
    <property type="match status" value="1"/>
</dbReference>
<keyword evidence="3" id="KW-1185">Reference proteome</keyword>
<dbReference type="PANTHER" id="PTHR21310">
    <property type="entry name" value="AMINOGLYCOSIDE PHOSPHOTRANSFERASE-RELATED-RELATED"/>
    <property type="match status" value="1"/>
</dbReference>
<dbReference type="Proteomes" id="UP001596103">
    <property type="component" value="Unassembled WGS sequence"/>
</dbReference>
<dbReference type="InterPro" id="IPR011009">
    <property type="entry name" value="Kinase-like_dom_sf"/>
</dbReference>
<dbReference type="EMBL" id="JBHSMP010000011">
    <property type="protein sequence ID" value="MFC5428830.1"/>
    <property type="molecule type" value="Genomic_DNA"/>
</dbReference>
<gene>
    <name evidence="2" type="ORF">ACFPTO_08445</name>
</gene>
<accession>A0ABW0J795</accession>
<proteinExistence type="predicted"/>
<evidence type="ECO:0000259" key="1">
    <source>
        <dbReference type="Pfam" id="PF01636"/>
    </source>
</evidence>
<dbReference type="InterPro" id="IPR002575">
    <property type="entry name" value="Aminoglycoside_PTrfase"/>
</dbReference>
<comment type="caution">
    <text evidence="2">The sequence shown here is derived from an EMBL/GenBank/DDBJ whole genome shotgun (WGS) entry which is preliminary data.</text>
</comment>
<protein>
    <submittedName>
        <fullName evidence="2">Phosphotransferase family protein</fullName>
    </submittedName>
</protein>
<name>A0ABW0J795_9BURK</name>